<name>A0A151I395_9HYME</name>
<sequence length="91" mass="9569">MERNLVKTLDDTHDKEGIIGCILADHAGLCLGVKGDASSDSAGLIAAIADLVAKLEPKSGSPIISLQNDNKQCIILRKEPVVGAIYKDISI</sequence>
<dbReference type="GO" id="GO:1904263">
    <property type="term" value="P:positive regulation of TORC1 signaling"/>
    <property type="evidence" value="ECO:0007669"/>
    <property type="project" value="TreeGrafter"/>
</dbReference>
<evidence type="ECO:0000256" key="1">
    <source>
        <dbReference type="ARBA" id="ARBA00004371"/>
    </source>
</evidence>
<dbReference type="STRING" id="520822.A0A151I395"/>
<dbReference type="Proteomes" id="UP000078540">
    <property type="component" value="Unassembled WGS sequence"/>
</dbReference>
<organism evidence="7 8">
    <name type="scientific">Atta colombica</name>
    <dbReference type="NCBI Taxonomy" id="520822"/>
    <lineage>
        <taxon>Eukaryota</taxon>
        <taxon>Metazoa</taxon>
        <taxon>Ecdysozoa</taxon>
        <taxon>Arthropoda</taxon>
        <taxon>Hexapoda</taxon>
        <taxon>Insecta</taxon>
        <taxon>Pterygota</taxon>
        <taxon>Neoptera</taxon>
        <taxon>Endopterygota</taxon>
        <taxon>Hymenoptera</taxon>
        <taxon>Apocrita</taxon>
        <taxon>Aculeata</taxon>
        <taxon>Formicoidea</taxon>
        <taxon>Formicidae</taxon>
        <taxon>Myrmicinae</taxon>
        <taxon>Atta</taxon>
    </lineage>
</organism>
<dbReference type="InterPro" id="IPR024135">
    <property type="entry name" value="LAMTOR5"/>
</dbReference>
<dbReference type="Pfam" id="PF16672">
    <property type="entry name" value="LAMTOR5"/>
    <property type="match status" value="1"/>
</dbReference>
<evidence type="ECO:0000256" key="2">
    <source>
        <dbReference type="ARBA" id="ARBA00004496"/>
    </source>
</evidence>
<dbReference type="KEGG" id="acoc:108686830"/>
<keyword evidence="5" id="KW-0458">Lysosome</keyword>
<evidence type="ECO:0000256" key="3">
    <source>
        <dbReference type="ARBA" id="ARBA00007795"/>
    </source>
</evidence>
<dbReference type="OrthoDB" id="76862at2759"/>
<dbReference type="EMBL" id="KQ976494">
    <property type="protein sequence ID" value="KYM83291.1"/>
    <property type="molecule type" value="Genomic_DNA"/>
</dbReference>
<dbReference type="PANTHER" id="PTHR13342">
    <property type="entry name" value="RAGULATOR COMPLEX PROTEIN LAMTOR5"/>
    <property type="match status" value="1"/>
</dbReference>
<proteinExistence type="inferred from homology"/>
<dbReference type="PANTHER" id="PTHR13342:SF2">
    <property type="entry name" value="RAGULATOR COMPLEX PROTEIN LAMTOR5"/>
    <property type="match status" value="1"/>
</dbReference>
<dbReference type="GO" id="GO:0005085">
    <property type="term" value="F:guanyl-nucleotide exchange factor activity"/>
    <property type="evidence" value="ECO:0007669"/>
    <property type="project" value="TreeGrafter"/>
</dbReference>
<dbReference type="GO" id="GO:0005764">
    <property type="term" value="C:lysosome"/>
    <property type="evidence" value="ECO:0007669"/>
    <property type="project" value="UniProtKB-SubCell"/>
</dbReference>
<dbReference type="PRINTS" id="PR02092">
    <property type="entry name" value="HEPBVIRUSXIP"/>
</dbReference>
<accession>A0A151I395</accession>
<dbReference type="GO" id="GO:0071230">
    <property type="term" value="P:cellular response to amino acid stimulus"/>
    <property type="evidence" value="ECO:0007669"/>
    <property type="project" value="TreeGrafter"/>
</dbReference>
<evidence type="ECO:0000313" key="8">
    <source>
        <dbReference type="Proteomes" id="UP000078540"/>
    </source>
</evidence>
<protein>
    <recommendedName>
        <fullName evidence="6">Late endosomal/lysosomal adaptor and MAPK and MTOR activator 5</fullName>
    </recommendedName>
</protein>
<keyword evidence="4" id="KW-0963">Cytoplasm</keyword>
<dbReference type="FunFam" id="3.30.450.30:FF:000005">
    <property type="entry name" value="Ragulator complex protein LAMTOR5 homolog"/>
    <property type="match status" value="1"/>
</dbReference>
<dbReference type="Gene3D" id="3.30.450.30">
    <property type="entry name" value="Dynein light chain 2a, cytoplasmic"/>
    <property type="match status" value="1"/>
</dbReference>
<evidence type="ECO:0000256" key="6">
    <source>
        <dbReference type="ARBA" id="ARBA00032692"/>
    </source>
</evidence>
<comment type="similarity">
    <text evidence="3">Belongs to the LAMTOR5 family.</text>
</comment>
<dbReference type="GO" id="GO:0043066">
    <property type="term" value="P:negative regulation of apoptotic process"/>
    <property type="evidence" value="ECO:0007669"/>
    <property type="project" value="InterPro"/>
</dbReference>
<dbReference type="GO" id="GO:0071986">
    <property type="term" value="C:Ragulator complex"/>
    <property type="evidence" value="ECO:0007669"/>
    <property type="project" value="InterPro"/>
</dbReference>
<gene>
    <name evidence="7" type="ORF">ALC53_06232</name>
</gene>
<evidence type="ECO:0000256" key="5">
    <source>
        <dbReference type="ARBA" id="ARBA00023228"/>
    </source>
</evidence>
<evidence type="ECO:0000256" key="4">
    <source>
        <dbReference type="ARBA" id="ARBA00022490"/>
    </source>
</evidence>
<evidence type="ECO:0000313" key="7">
    <source>
        <dbReference type="EMBL" id="KYM83291.1"/>
    </source>
</evidence>
<keyword evidence="8" id="KW-1185">Reference proteome</keyword>
<comment type="subcellular location">
    <subcellularLocation>
        <location evidence="2">Cytoplasm</location>
    </subcellularLocation>
    <subcellularLocation>
        <location evidence="1">Lysosome</location>
    </subcellularLocation>
</comment>
<dbReference type="AlphaFoldDB" id="A0A151I395"/>
<reference evidence="7 8" key="1">
    <citation type="submission" date="2015-09" db="EMBL/GenBank/DDBJ databases">
        <title>Atta colombica WGS genome.</title>
        <authorList>
            <person name="Nygaard S."/>
            <person name="Hu H."/>
            <person name="Boomsma J."/>
            <person name="Zhang G."/>
        </authorList>
    </citation>
    <scope>NUCLEOTIDE SEQUENCE [LARGE SCALE GENOMIC DNA]</scope>
    <source>
        <strain evidence="7">Treedump-2</strain>
        <tissue evidence="7">Whole body</tissue>
    </source>
</reference>